<sequence>MRLIERIRLFLGGKPPAIQTAALPWRLRPDGTVEVLLATSRDTGRWVLPKGWPQKGRTLGESASREAYEEVGVRGRLTPREFGHYSYLKWLESGLNRRVRVSVFPLEVSEECDVWPEQGQREIHWTTCEIAAGRVDEPELAALLRKFPGEVT</sequence>
<dbReference type="InterPro" id="IPR047198">
    <property type="entry name" value="DDP-like_NUDIX"/>
</dbReference>
<comment type="cofactor">
    <cofactor evidence="1">
        <name>Mg(2+)</name>
        <dbReference type="ChEBI" id="CHEBI:18420"/>
    </cofactor>
</comment>
<keyword evidence="3" id="KW-0378">Hydrolase</keyword>
<reference evidence="6 7" key="1">
    <citation type="submission" date="2019-12" db="EMBL/GenBank/DDBJ databases">
        <authorList>
            <person name="Li M."/>
        </authorList>
    </citation>
    <scope>NUCLEOTIDE SEQUENCE [LARGE SCALE GENOMIC DNA]</scope>
    <source>
        <strain evidence="6 7">GBMRC 2046</strain>
    </source>
</reference>
<protein>
    <submittedName>
        <fullName evidence="6">NUDIX domain-containing protein</fullName>
    </submittedName>
</protein>
<comment type="caution">
    <text evidence="6">The sequence shown here is derived from an EMBL/GenBank/DDBJ whole genome shotgun (WGS) entry which is preliminary data.</text>
</comment>
<evidence type="ECO:0000256" key="4">
    <source>
        <dbReference type="ARBA" id="ARBA00022842"/>
    </source>
</evidence>
<dbReference type="GO" id="GO:0016462">
    <property type="term" value="F:pyrophosphatase activity"/>
    <property type="evidence" value="ECO:0007669"/>
    <property type="project" value="InterPro"/>
</dbReference>
<proteinExistence type="predicted"/>
<dbReference type="GO" id="GO:0005737">
    <property type="term" value="C:cytoplasm"/>
    <property type="evidence" value="ECO:0007669"/>
    <property type="project" value="TreeGrafter"/>
</dbReference>
<dbReference type="CDD" id="cd04666">
    <property type="entry name" value="NUDIX_DIPP2_like_Nudt4"/>
    <property type="match status" value="1"/>
</dbReference>
<dbReference type="Pfam" id="PF00293">
    <property type="entry name" value="NUDIX"/>
    <property type="match status" value="1"/>
</dbReference>
<dbReference type="PANTHER" id="PTHR12629:SF0">
    <property type="entry name" value="DIPHOSPHOINOSITOL-POLYPHOSPHATE DIPHOSPHATASE"/>
    <property type="match status" value="1"/>
</dbReference>
<dbReference type="GO" id="GO:0046872">
    <property type="term" value="F:metal ion binding"/>
    <property type="evidence" value="ECO:0007669"/>
    <property type="project" value="UniProtKB-KW"/>
</dbReference>
<gene>
    <name evidence="6" type="ORF">GR183_13075</name>
</gene>
<dbReference type="PROSITE" id="PS51462">
    <property type="entry name" value="NUDIX"/>
    <property type="match status" value="1"/>
</dbReference>
<dbReference type="Gene3D" id="3.90.79.10">
    <property type="entry name" value="Nucleoside Triphosphate Pyrophosphohydrolase"/>
    <property type="match status" value="1"/>
</dbReference>
<evidence type="ECO:0000313" key="6">
    <source>
        <dbReference type="EMBL" id="MXN65840.1"/>
    </source>
</evidence>
<keyword evidence="7" id="KW-1185">Reference proteome</keyword>
<evidence type="ECO:0000259" key="5">
    <source>
        <dbReference type="PROSITE" id="PS51462"/>
    </source>
</evidence>
<dbReference type="InterPro" id="IPR015797">
    <property type="entry name" value="NUDIX_hydrolase-like_dom_sf"/>
</dbReference>
<dbReference type="PANTHER" id="PTHR12629">
    <property type="entry name" value="DIPHOSPHOINOSITOL POLYPHOSPHATE PHOSPHOHYDROLASE"/>
    <property type="match status" value="1"/>
</dbReference>
<evidence type="ECO:0000256" key="3">
    <source>
        <dbReference type="ARBA" id="ARBA00022801"/>
    </source>
</evidence>
<dbReference type="EMBL" id="WUMV01000006">
    <property type="protein sequence ID" value="MXN65840.1"/>
    <property type="molecule type" value="Genomic_DNA"/>
</dbReference>
<evidence type="ECO:0000256" key="2">
    <source>
        <dbReference type="ARBA" id="ARBA00022723"/>
    </source>
</evidence>
<organism evidence="6 7">
    <name type="scientific">Stappia sediminis</name>
    <dbReference type="NCBI Taxonomy" id="2692190"/>
    <lineage>
        <taxon>Bacteria</taxon>
        <taxon>Pseudomonadati</taxon>
        <taxon>Pseudomonadota</taxon>
        <taxon>Alphaproteobacteria</taxon>
        <taxon>Hyphomicrobiales</taxon>
        <taxon>Stappiaceae</taxon>
        <taxon>Stappia</taxon>
    </lineage>
</organism>
<name>A0A7X3LVE4_9HYPH</name>
<evidence type="ECO:0000313" key="7">
    <source>
        <dbReference type="Proteomes" id="UP000433101"/>
    </source>
</evidence>
<accession>A0A7X3LVE4</accession>
<keyword evidence="4" id="KW-0460">Magnesium</keyword>
<dbReference type="Proteomes" id="UP000433101">
    <property type="component" value="Unassembled WGS sequence"/>
</dbReference>
<dbReference type="SUPFAM" id="SSF55811">
    <property type="entry name" value="Nudix"/>
    <property type="match status" value="1"/>
</dbReference>
<feature type="domain" description="Nudix hydrolase" evidence="5">
    <location>
        <begin position="17"/>
        <end position="152"/>
    </location>
</feature>
<dbReference type="InterPro" id="IPR000086">
    <property type="entry name" value="NUDIX_hydrolase_dom"/>
</dbReference>
<evidence type="ECO:0000256" key="1">
    <source>
        <dbReference type="ARBA" id="ARBA00001946"/>
    </source>
</evidence>
<dbReference type="AlphaFoldDB" id="A0A7X3LVE4"/>
<keyword evidence="2" id="KW-0479">Metal-binding</keyword>